<proteinExistence type="predicted"/>
<dbReference type="InterPro" id="IPR011429">
    <property type="entry name" value="Cyt_c_Planctomycete-type"/>
</dbReference>
<dbReference type="Pfam" id="PF07587">
    <property type="entry name" value="PSD1"/>
    <property type="match status" value="1"/>
</dbReference>
<keyword evidence="6" id="KW-1185">Reference proteome</keyword>
<accession>A0A517MFN3</accession>
<feature type="domain" description="Cytochrome C Planctomycete-type" evidence="4">
    <location>
        <begin position="45"/>
        <end position="102"/>
    </location>
</feature>
<dbReference type="GO" id="GO:0009055">
    <property type="term" value="F:electron transfer activity"/>
    <property type="evidence" value="ECO:0007669"/>
    <property type="project" value="InterPro"/>
</dbReference>
<dbReference type="AlphaFoldDB" id="A0A517MFN3"/>
<protein>
    <submittedName>
        <fullName evidence="5">Planctomycete cytochrome C</fullName>
    </submittedName>
</protein>
<feature type="signal peptide" evidence="1">
    <location>
        <begin position="1"/>
        <end position="22"/>
    </location>
</feature>
<feature type="chain" id="PRO_5021977844" evidence="1">
    <location>
        <begin position="23"/>
        <end position="729"/>
    </location>
</feature>
<dbReference type="RefSeq" id="WP_145351776.1">
    <property type="nucleotide sequence ID" value="NZ_CP036262.1"/>
</dbReference>
<evidence type="ECO:0000256" key="1">
    <source>
        <dbReference type="SAM" id="SignalP"/>
    </source>
</evidence>
<evidence type="ECO:0000259" key="2">
    <source>
        <dbReference type="Pfam" id="PF07583"/>
    </source>
</evidence>
<dbReference type="EMBL" id="CP036262">
    <property type="protein sequence ID" value="QDS93656.1"/>
    <property type="molecule type" value="Genomic_DNA"/>
</dbReference>
<feature type="domain" description="DUF1553" evidence="3">
    <location>
        <begin position="425"/>
        <end position="676"/>
    </location>
</feature>
<evidence type="ECO:0000259" key="4">
    <source>
        <dbReference type="Pfam" id="PF07635"/>
    </source>
</evidence>
<reference evidence="5 6" key="1">
    <citation type="submission" date="2019-02" db="EMBL/GenBank/DDBJ databases">
        <title>Deep-cultivation of Planctomycetes and their phenomic and genomic characterization uncovers novel biology.</title>
        <authorList>
            <person name="Wiegand S."/>
            <person name="Jogler M."/>
            <person name="Boedeker C."/>
            <person name="Pinto D."/>
            <person name="Vollmers J."/>
            <person name="Rivas-Marin E."/>
            <person name="Kohn T."/>
            <person name="Peeters S.H."/>
            <person name="Heuer A."/>
            <person name="Rast P."/>
            <person name="Oberbeckmann S."/>
            <person name="Bunk B."/>
            <person name="Jeske O."/>
            <person name="Meyerdierks A."/>
            <person name="Storesund J.E."/>
            <person name="Kallscheuer N."/>
            <person name="Luecker S."/>
            <person name="Lage O.M."/>
            <person name="Pohl T."/>
            <person name="Merkel B.J."/>
            <person name="Hornburger P."/>
            <person name="Mueller R.-W."/>
            <person name="Bruemmer F."/>
            <person name="Labrenz M."/>
            <person name="Spormann A.M."/>
            <person name="Op den Camp H."/>
            <person name="Overmann J."/>
            <person name="Amann R."/>
            <person name="Jetten M.S.M."/>
            <person name="Mascher T."/>
            <person name="Medema M.H."/>
            <person name="Devos D.P."/>
            <person name="Kaster A.-K."/>
            <person name="Ovreas L."/>
            <person name="Rohde M."/>
            <person name="Galperin M.Y."/>
            <person name="Jogler C."/>
        </authorList>
    </citation>
    <scope>NUCLEOTIDE SEQUENCE [LARGE SCALE GENOMIC DNA]</scope>
    <source>
        <strain evidence="5 6">FF011L</strain>
    </source>
</reference>
<gene>
    <name evidence="5" type="ORF">FF011L_24290</name>
</gene>
<evidence type="ECO:0000259" key="3">
    <source>
        <dbReference type="Pfam" id="PF07587"/>
    </source>
</evidence>
<dbReference type="GO" id="GO:0020037">
    <property type="term" value="F:heme binding"/>
    <property type="evidence" value="ECO:0007669"/>
    <property type="project" value="InterPro"/>
</dbReference>
<name>A0A517MFN3_9BACT</name>
<keyword evidence="1" id="KW-0732">Signal</keyword>
<sequence length="729" mass="81064" precursor="true">MSKLFVGLVWICLLAHSGVLLAPLNAAEPAVNFGEQIRPLLMRNCFTCHGPDEGTREADLRLDQLADDDSALADTFIQPGDAEGSELYRRLLDDQGSRMPPIDSGLVLSPEEIELIGRWIDQGASREGHWSFQTVAAEPNASLSESQSDMTASTIDSHVRQKLNRQGLTPSPPADAATLIRRVHLDLTGLPPTTDQVREFVADQRPDAYQRMVDQALASPHFGERWGRHWLDLARYADSGGYLGDKFRPGAYHHRDWVIDAVNQDMPFDQFTIEQIAGDLIEDATPWQKVATGFHRHAMKNEEAGADMELNRVTHVVDQVSTVGSVWLGLTVGCAQCHSHKFEPISHHEFYGLYAFFNNAKDLDLKMPAEDADDAAPALPIIVAEKSPRQTFVHLRGDHNQRGDEVEPGVPAFLHPMHPRGDKPDRLDLARWIVDPANPLTPRVAVNRYWKHLFGRGLVDTVDNLGISGAAPSHPELLDALAAQFVRDGWSRKTMIRRILMSSTYRQQSVTSRADALADPQNVWLARQSRFRLDAEVVRDMALTQAGLLDATIGGPSIRPPLSASSNAFARNTGWKLSKGGDQVRRGMYVVLRRATLYPMLLMFDAPDTTASCAVRDRSNTPLQALTLLNDPVFVRCAKSLGILLCNIEQDNWPAVAFERVLGRQPSDDEAARLERLQHNIREQLQDAPADELARWSEPAAEGVEPIEQATRSLVARCLLNLDETITRE</sequence>
<dbReference type="SUPFAM" id="SSF46626">
    <property type="entry name" value="Cytochrome c"/>
    <property type="match status" value="1"/>
</dbReference>
<dbReference type="Proteomes" id="UP000320672">
    <property type="component" value="Chromosome"/>
</dbReference>
<evidence type="ECO:0000313" key="6">
    <source>
        <dbReference type="Proteomes" id="UP000320672"/>
    </source>
</evidence>
<evidence type="ECO:0000313" key="5">
    <source>
        <dbReference type="EMBL" id="QDS93656.1"/>
    </source>
</evidence>
<dbReference type="InterPro" id="IPR011444">
    <property type="entry name" value="DUF1549"/>
</dbReference>
<dbReference type="Gene3D" id="1.10.760.10">
    <property type="entry name" value="Cytochrome c-like domain"/>
    <property type="match status" value="1"/>
</dbReference>
<organism evidence="5 6">
    <name type="scientific">Roseimaritima multifibrata</name>
    <dbReference type="NCBI Taxonomy" id="1930274"/>
    <lineage>
        <taxon>Bacteria</taxon>
        <taxon>Pseudomonadati</taxon>
        <taxon>Planctomycetota</taxon>
        <taxon>Planctomycetia</taxon>
        <taxon>Pirellulales</taxon>
        <taxon>Pirellulaceae</taxon>
        <taxon>Roseimaritima</taxon>
    </lineage>
</organism>
<feature type="domain" description="DUF1549" evidence="2">
    <location>
        <begin position="155"/>
        <end position="361"/>
    </location>
</feature>
<dbReference type="PANTHER" id="PTHR35889:SF3">
    <property type="entry name" value="F-BOX DOMAIN-CONTAINING PROTEIN"/>
    <property type="match status" value="1"/>
</dbReference>
<dbReference type="InterPro" id="IPR036909">
    <property type="entry name" value="Cyt_c-like_dom_sf"/>
</dbReference>
<dbReference type="Pfam" id="PF07635">
    <property type="entry name" value="PSCyt1"/>
    <property type="match status" value="1"/>
</dbReference>
<dbReference type="KEGG" id="rml:FF011L_24290"/>
<dbReference type="Pfam" id="PF07583">
    <property type="entry name" value="PSCyt2"/>
    <property type="match status" value="1"/>
</dbReference>
<dbReference type="InterPro" id="IPR022655">
    <property type="entry name" value="DUF1553"/>
</dbReference>
<dbReference type="PANTHER" id="PTHR35889">
    <property type="entry name" value="CYCLOINULO-OLIGOSACCHARIDE FRUCTANOTRANSFERASE-RELATED"/>
    <property type="match status" value="1"/>
</dbReference>
<dbReference type="OrthoDB" id="127107at2"/>